<organism evidence="2 3">
    <name type="scientific">Ancylostoma caninum</name>
    <name type="common">Dog hookworm</name>
    <dbReference type="NCBI Taxonomy" id="29170"/>
    <lineage>
        <taxon>Eukaryota</taxon>
        <taxon>Metazoa</taxon>
        <taxon>Ecdysozoa</taxon>
        <taxon>Nematoda</taxon>
        <taxon>Chromadorea</taxon>
        <taxon>Rhabditida</taxon>
        <taxon>Rhabditina</taxon>
        <taxon>Rhabditomorpha</taxon>
        <taxon>Strongyloidea</taxon>
        <taxon>Ancylostomatidae</taxon>
        <taxon>Ancylostomatinae</taxon>
        <taxon>Ancylostoma</taxon>
    </lineage>
</organism>
<dbReference type="InterPro" id="IPR000192">
    <property type="entry name" value="Aminotrans_V_dom"/>
</dbReference>
<proteinExistence type="predicted"/>
<dbReference type="InterPro" id="IPR015424">
    <property type="entry name" value="PyrdxlP-dep_Trfase"/>
</dbReference>
<evidence type="ECO:0000313" key="2">
    <source>
        <dbReference type="EMBL" id="RCN31814.1"/>
    </source>
</evidence>
<dbReference type="STRING" id="29170.A0A368FHX4"/>
<dbReference type="EMBL" id="JOJR01001211">
    <property type="protein sequence ID" value="RCN31814.1"/>
    <property type="molecule type" value="Genomic_DNA"/>
</dbReference>
<evidence type="ECO:0000313" key="3">
    <source>
        <dbReference type="Proteomes" id="UP000252519"/>
    </source>
</evidence>
<reference evidence="2 3" key="1">
    <citation type="submission" date="2014-10" db="EMBL/GenBank/DDBJ databases">
        <title>Draft genome of the hookworm Ancylostoma caninum.</title>
        <authorList>
            <person name="Mitreva M."/>
        </authorList>
    </citation>
    <scope>NUCLEOTIDE SEQUENCE [LARGE SCALE GENOMIC DNA]</scope>
    <source>
        <strain evidence="2 3">Baltimore</strain>
    </source>
</reference>
<dbReference type="Pfam" id="PF00266">
    <property type="entry name" value="Aminotran_5"/>
    <property type="match status" value="1"/>
</dbReference>
<dbReference type="InterPro" id="IPR015422">
    <property type="entry name" value="PyrdxlP-dep_Trfase_small"/>
</dbReference>
<dbReference type="SUPFAM" id="SSF53383">
    <property type="entry name" value="PLP-dependent transferases"/>
    <property type="match status" value="1"/>
</dbReference>
<feature type="domain" description="Aminotransferase class V" evidence="1">
    <location>
        <begin position="12"/>
        <end position="175"/>
    </location>
</feature>
<dbReference type="OrthoDB" id="420046at2759"/>
<comment type="caution">
    <text evidence="2">The sequence shown here is derived from an EMBL/GenBank/DDBJ whole genome shotgun (WGS) entry which is preliminary data.</text>
</comment>
<evidence type="ECO:0000259" key="1">
    <source>
        <dbReference type="Pfam" id="PF00266"/>
    </source>
</evidence>
<accession>A0A368FHX4</accession>
<protein>
    <recommendedName>
        <fullName evidence="1">Aminotransferase class V domain-containing protein</fullName>
    </recommendedName>
</protein>
<sequence>MLIDEFHSVLRNKIEERLEHGTLNYYAICALTKGFADLNRYGGIQAINESTMRIAKAAYEMLKQKTHWNGRPAVKIYGWRDLAQQGPIVAFNLLRDDGSYTGYSEVEKMAGLFGIDLRTGCFCNSGACQMYLEITNSQLLQYYQEGKECGDTKDVIDDRPTGAVRISFGRQSTIEVRAR</sequence>
<gene>
    <name evidence="2" type="ORF">ANCCAN_22401</name>
</gene>
<dbReference type="Proteomes" id="UP000252519">
    <property type="component" value="Unassembled WGS sequence"/>
</dbReference>
<name>A0A368FHX4_ANCCA</name>
<keyword evidence="3" id="KW-1185">Reference proteome</keyword>
<dbReference type="Gene3D" id="3.90.1150.10">
    <property type="entry name" value="Aspartate Aminotransferase, domain 1"/>
    <property type="match status" value="1"/>
</dbReference>
<dbReference type="AlphaFoldDB" id="A0A368FHX4"/>